<accession>A0A4R3N1H9</accession>
<protein>
    <submittedName>
        <fullName evidence="1">Uncharacterized protein</fullName>
    </submittedName>
</protein>
<evidence type="ECO:0000313" key="2">
    <source>
        <dbReference type="Proteomes" id="UP000294650"/>
    </source>
</evidence>
<dbReference type="RefSeq" id="WP_165902131.1">
    <property type="nucleotide sequence ID" value="NZ_SMAN01000013.1"/>
</dbReference>
<dbReference type="AlphaFoldDB" id="A0A4R3N1H9"/>
<gene>
    <name evidence="1" type="ORF">EDD68_11353</name>
</gene>
<keyword evidence="2" id="KW-1185">Reference proteome</keyword>
<evidence type="ECO:0000313" key="1">
    <source>
        <dbReference type="EMBL" id="TCT20489.1"/>
    </source>
</evidence>
<sequence length="53" mass="6305">MDKYRFAQLSEDQKRQIKQLEQNIGVILIAYEEQGNEDGSRQSADYYQNIFCE</sequence>
<organism evidence="1 2">
    <name type="scientific">Melghiribacillus thermohalophilus</name>
    <dbReference type="NCBI Taxonomy" id="1324956"/>
    <lineage>
        <taxon>Bacteria</taxon>
        <taxon>Bacillati</taxon>
        <taxon>Bacillota</taxon>
        <taxon>Bacilli</taxon>
        <taxon>Bacillales</taxon>
        <taxon>Bacillaceae</taxon>
        <taxon>Melghiribacillus</taxon>
    </lineage>
</organism>
<name>A0A4R3N1H9_9BACI</name>
<dbReference type="EMBL" id="SMAN01000013">
    <property type="protein sequence ID" value="TCT20489.1"/>
    <property type="molecule type" value="Genomic_DNA"/>
</dbReference>
<reference evidence="1 2" key="1">
    <citation type="submission" date="2019-03" db="EMBL/GenBank/DDBJ databases">
        <title>Genomic Encyclopedia of Type Strains, Phase IV (KMG-IV): sequencing the most valuable type-strain genomes for metagenomic binning, comparative biology and taxonomic classification.</title>
        <authorList>
            <person name="Goeker M."/>
        </authorList>
    </citation>
    <scope>NUCLEOTIDE SEQUENCE [LARGE SCALE GENOMIC DNA]</scope>
    <source>
        <strain evidence="1 2">DSM 25894</strain>
    </source>
</reference>
<proteinExistence type="predicted"/>
<dbReference type="Proteomes" id="UP000294650">
    <property type="component" value="Unassembled WGS sequence"/>
</dbReference>
<comment type="caution">
    <text evidence="1">The sequence shown here is derived from an EMBL/GenBank/DDBJ whole genome shotgun (WGS) entry which is preliminary data.</text>
</comment>